<sequence>MSDTKTNKEVFGVLYQNKIPDIIDDQTINKYQRVKRLPSITPLFKDHDFVGYTYTDIGDVRVLLLQNPLLVDEKQKAEITLFNRKFLDEDSLTVKVPLPIITFPSIQAGNFLFTNGTEYLIGTINTRHQFHGIVMYRKEDYYMILICEWGIARRVRCFFEDGNLYLSKSVSYDIFGIFSSFNQSTVTWNDYHRMPDFKSEMATKTLIIPTDKYQFGKYIAHGEEGVVFDVQDLTNEIKVPIVAKVILLAANDERGPRVTYYRKDTVLKAFWEYFEVSPYVKGLIKYLDILYIQGNLTVNINNVNVLNGEKRNAIIIIMPKGESTLFQLMKTKPMIYLSYKDSIIKQVVTILTDVDKTGYQLLDTHTSNFLISFKGKDIIVTSIDPLLRHDKRGLEYAIRIFEQDLNQTEEELNIKGLLSVLDTPMTIKHS</sequence>
<evidence type="ECO:0000313" key="1">
    <source>
        <dbReference type="EMBL" id="AYV86344.1"/>
    </source>
</evidence>
<accession>A0A3G5AIC9</accession>
<name>A0A3G5AIC9_9VIRU</name>
<organism evidence="1">
    <name type="scientific">Solumvirus sp</name>
    <dbReference type="NCBI Taxonomy" id="2487773"/>
    <lineage>
        <taxon>Viruses</taxon>
        <taxon>Pithoviruses</taxon>
    </lineage>
</organism>
<proteinExistence type="predicted"/>
<dbReference type="EMBL" id="MK072502">
    <property type="protein sequence ID" value="AYV86344.1"/>
    <property type="molecule type" value="Genomic_DNA"/>
</dbReference>
<protein>
    <submittedName>
        <fullName evidence="1">Uncharacterized protein</fullName>
    </submittedName>
</protein>
<gene>
    <name evidence="1" type="ORF">Solumvirus5_11</name>
</gene>
<dbReference type="InterPro" id="IPR011009">
    <property type="entry name" value="Kinase-like_dom_sf"/>
</dbReference>
<reference evidence="1" key="1">
    <citation type="submission" date="2018-10" db="EMBL/GenBank/DDBJ databases">
        <title>Hidden diversity of soil giant viruses.</title>
        <authorList>
            <person name="Schulz F."/>
            <person name="Alteio L."/>
            <person name="Goudeau D."/>
            <person name="Ryan E.M."/>
            <person name="Malmstrom R.R."/>
            <person name="Blanchard J."/>
            <person name="Woyke T."/>
        </authorList>
    </citation>
    <scope>NUCLEOTIDE SEQUENCE</scope>
    <source>
        <strain evidence="1">SMV1</strain>
    </source>
</reference>
<dbReference type="SUPFAM" id="SSF56112">
    <property type="entry name" value="Protein kinase-like (PK-like)"/>
    <property type="match status" value="1"/>
</dbReference>